<comment type="similarity">
    <text evidence="2 15">Belongs to the phenylalanyl-tRNA synthetase beta subunit family. Type 1 subfamily.</text>
</comment>
<evidence type="ECO:0000256" key="6">
    <source>
        <dbReference type="ARBA" id="ARBA00022598"/>
    </source>
</evidence>
<evidence type="ECO:0000256" key="7">
    <source>
        <dbReference type="ARBA" id="ARBA00022723"/>
    </source>
</evidence>
<evidence type="ECO:0000256" key="11">
    <source>
        <dbReference type="ARBA" id="ARBA00022884"/>
    </source>
</evidence>
<keyword evidence="7 15" id="KW-0479">Metal-binding</keyword>
<feature type="binding site" evidence="15">
    <location>
        <position position="470"/>
    </location>
    <ligand>
        <name>Mg(2+)</name>
        <dbReference type="ChEBI" id="CHEBI:18420"/>
        <note>shared with alpha subunit</note>
    </ligand>
</feature>
<evidence type="ECO:0000256" key="1">
    <source>
        <dbReference type="ARBA" id="ARBA00004496"/>
    </source>
</evidence>
<dbReference type="Gene3D" id="3.30.930.10">
    <property type="entry name" value="Bira Bifunctional Protein, Domain 2"/>
    <property type="match status" value="1"/>
</dbReference>
<accession>A0ABT1Y7G4</accession>
<dbReference type="EMBL" id="JANPWE010000012">
    <property type="protein sequence ID" value="MCR6546824.1"/>
    <property type="molecule type" value="Genomic_DNA"/>
</dbReference>
<dbReference type="CDD" id="cd02796">
    <property type="entry name" value="tRNA_bind_bactPheRS"/>
    <property type="match status" value="1"/>
</dbReference>
<protein>
    <recommendedName>
        <fullName evidence="15">Phenylalanine--tRNA ligase beta subunit</fullName>
        <ecNumber evidence="15">6.1.1.20</ecNumber>
    </recommendedName>
    <alternativeName>
        <fullName evidence="15">Phenylalanyl-tRNA synthetase beta subunit</fullName>
        <shortName evidence="15">PheRS</shortName>
    </alternativeName>
</protein>
<keyword evidence="5 16" id="KW-0820">tRNA-binding</keyword>
<comment type="subunit">
    <text evidence="3 15">Tetramer of two alpha and two beta subunits.</text>
</comment>
<dbReference type="SUPFAM" id="SSF50249">
    <property type="entry name" value="Nucleic acid-binding proteins"/>
    <property type="match status" value="1"/>
</dbReference>
<dbReference type="SUPFAM" id="SSF55681">
    <property type="entry name" value="Class II aaRS and biotin synthetases"/>
    <property type="match status" value="1"/>
</dbReference>
<dbReference type="PROSITE" id="PS51483">
    <property type="entry name" value="B5"/>
    <property type="match status" value="1"/>
</dbReference>
<dbReference type="Pfam" id="PF03483">
    <property type="entry name" value="B3_4"/>
    <property type="match status" value="1"/>
</dbReference>
<dbReference type="Gene3D" id="3.30.56.10">
    <property type="match status" value="2"/>
</dbReference>
<proteinExistence type="inferred from homology"/>
<dbReference type="EC" id="6.1.1.20" evidence="15"/>
<dbReference type="SUPFAM" id="SSF46955">
    <property type="entry name" value="Putative DNA-binding domain"/>
    <property type="match status" value="1"/>
</dbReference>
<dbReference type="InterPro" id="IPR045864">
    <property type="entry name" value="aa-tRNA-synth_II/BPL/LPL"/>
</dbReference>
<evidence type="ECO:0000256" key="12">
    <source>
        <dbReference type="ARBA" id="ARBA00022917"/>
    </source>
</evidence>
<evidence type="ECO:0000256" key="16">
    <source>
        <dbReference type="PROSITE-ProRule" id="PRU00209"/>
    </source>
</evidence>
<evidence type="ECO:0000256" key="14">
    <source>
        <dbReference type="ARBA" id="ARBA00049255"/>
    </source>
</evidence>
<dbReference type="InterPro" id="IPR005147">
    <property type="entry name" value="tRNA_synthase_B5-dom"/>
</dbReference>
<dbReference type="CDD" id="cd00769">
    <property type="entry name" value="PheRS_beta_core"/>
    <property type="match status" value="1"/>
</dbReference>
<evidence type="ECO:0000259" key="17">
    <source>
        <dbReference type="PROSITE" id="PS50886"/>
    </source>
</evidence>
<sequence length="804" mass="89944">MKVSYKWLQEYVDIDLSPEDLGNALTMAGIEVEHITCFGQEIKGVVIGEILKIIPHPEADKLVICQVNLGQETVQIITGATNVQEGQRIPVAPVGAVLPGGIKMKKAKLRGLDSFGMLCSAGELNLDETLVSPESKDGIMILSPESPIGEDIVSWLNLDDAVLELSLTPNRSDCLSVINIAREIGTILKKPVRLPEINLAEGKENIEDLASVEVLDPDLCNRYAARLVKNVKLKPSPPWMQHYLRAAGIRSINNVVDISNYVMLETGQPLHTFDYDTLSGHKIIVRRAHEGEKMFTLDGQERIFNRENLLICDEKKPVAVAGVMGGLNTEVTEQTHHILIESARFDPAAIRHTSKDLGLRSESSLRFEKGLDVYSTIIAVQRAAQLMAELAEGEVVQGVLDVRGNLPEETVLTLRVQKVNELLGTALRQEEILAIIDDLKFSWEMAGSEIRVIIPSYRQDITREVDLIEEVARLHGYEKIPLTLPAGRMTEGKKTEFQNFEDQVKNYLTGAGFMEVITYSFISPRDYDRMMIPDDSSLRNGVVIMNPISDAQSVMRTTLIPGLLETASRNTNRRNLNFAFYEWGKIFIPGNEKLPQEPMMLGGVISGKLSQGWSRSPQNLDFYYLKGVLDGLFARFGIENWSLKGESLPVFLHPGRSGNIYIGDTYVGFIGEIHPAVQENYHLESRSYIFQVYVEEIMHLGKNTLCYQAVPKYPAIDRDMALLVKEEIPAQLIEEIIRQNGGTLLTGITLFDLYKGSQIPEGFKSLAYALTFQSKEKTLTDDEISPVFQKIQNELLNKFDVELR</sequence>
<dbReference type="Proteomes" id="UP001524944">
    <property type="component" value="Unassembled WGS sequence"/>
</dbReference>
<evidence type="ECO:0000256" key="3">
    <source>
        <dbReference type="ARBA" id="ARBA00011209"/>
    </source>
</evidence>
<comment type="caution">
    <text evidence="20">The sequence shown here is derived from an EMBL/GenBank/DDBJ whole genome shotgun (WGS) entry which is preliminary data.</text>
</comment>
<keyword evidence="13 15" id="KW-0030">Aminoacyl-tRNA synthetase</keyword>
<dbReference type="PANTHER" id="PTHR10947:SF0">
    <property type="entry name" value="PHENYLALANINE--TRNA LIGASE BETA SUBUNIT"/>
    <property type="match status" value="1"/>
</dbReference>
<dbReference type="Pfam" id="PF03484">
    <property type="entry name" value="B5"/>
    <property type="match status" value="1"/>
</dbReference>
<comment type="subcellular location">
    <subcellularLocation>
        <location evidence="1 15">Cytoplasm</location>
    </subcellularLocation>
</comment>
<keyword evidence="4 15" id="KW-0963">Cytoplasm</keyword>
<dbReference type="RefSeq" id="WP_089611512.1">
    <property type="nucleotide sequence ID" value="NZ_CP022121.1"/>
</dbReference>
<gene>
    <name evidence="15 20" type="primary">pheT</name>
    <name evidence="20" type="ORF">NVS47_15110</name>
</gene>
<feature type="binding site" evidence="15">
    <location>
        <position position="466"/>
    </location>
    <ligand>
        <name>Mg(2+)</name>
        <dbReference type="ChEBI" id="CHEBI:18420"/>
        <note>shared with alpha subunit</note>
    </ligand>
</feature>
<dbReference type="SMART" id="SM00873">
    <property type="entry name" value="B3_4"/>
    <property type="match status" value="1"/>
</dbReference>
<keyword evidence="9 15" id="KW-0067">ATP-binding</keyword>
<feature type="domain" description="B5" evidence="19">
    <location>
        <begin position="407"/>
        <end position="482"/>
    </location>
</feature>
<name>A0ABT1Y7G4_9FIRM</name>
<dbReference type="Pfam" id="PF01588">
    <property type="entry name" value="tRNA_bind"/>
    <property type="match status" value="1"/>
</dbReference>
<dbReference type="InterPro" id="IPR004532">
    <property type="entry name" value="Phe-tRNA-ligase_IIc_bsu_bact"/>
</dbReference>
<dbReference type="InterPro" id="IPR009061">
    <property type="entry name" value="DNA-bd_dom_put_sf"/>
</dbReference>
<comment type="catalytic activity">
    <reaction evidence="14 15">
        <text>tRNA(Phe) + L-phenylalanine + ATP = L-phenylalanyl-tRNA(Phe) + AMP + diphosphate + H(+)</text>
        <dbReference type="Rhea" id="RHEA:19413"/>
        <dbReference type="Rhea" id="RHEA-COMP:9668"/>
        <dbReference type="Rhea" id="RHEA-COMP:9699"/>
        <dbReference type="ChEBI" id="CHEBI:15378"/>
        <dbReference type="ChEBI" id="CHEBI:30616"/>
        <dbReference type="ChEBI" id="CHEBI:33019"/>
        <dbReference type="ChEBI" id="CHEBI:58095"/>
        <dbReference type="ChEBI" id="CHEBI:78442"/>
        <dbReference type="ChEBI" id="CHEBI:78531"/>
        <dbReference type="ChEBI" id="CHEBI:456215"/>
        <dbReference type="EC" id="6.1.1.20"/>
    </reaction>
</comment>
<dbReference type="SUPFAM" id="SSF54991">
    <property type="entry name" value="Anticodon-binding domain of PheRS"/>
    <property type="match status" value="1"/>
</dbReference>
<dbReference type="Pfam" id="PF17759">
    <property type="entry name" value="tRNA_synthFbeta"/>
    <property type="match status" value="1"/>
</dbReference>
<keyword evidence="12 15" id="KW-0648">Protein biosynthesis</keyword>
<organism evidence="20 21">
    <name type="scientific">Dehalobacterium formicoaceticum</name>
    <dbReference type="NCBI Taxonomy" id="51515"/>
    <lineage>
        <taxon>Bacteria</taxon>
        <taxon>Bacillati</taxon>
        <taxon>Bacillota</taxon>
        <taxon>Clostridia</taxon>
        <taxon>Eubacteriales</taxon>
        <taxon>Peptococcaceae</taxon>
        <taxon>Dehalobacterium</taxon>
    </lineage>
</organism>
<dbReference type="InterPro" id="IPR020825">
    <property type="entry name" value="Phe-tRNA_synthase-like_B3/B4"/>
</dbReference>
<evidence type="ECO:0000259" key="19">
    <source>
        <dbReference type="PROSITE" id="PS51483"/>
    </source>
</evidence>
<dbReference type="InterPro" id="IPR041616">
    <property type="entry name" value="PheRS_beta_core"/>
</dbReference>
<dbReference type="Pfam" id="PF03147">
    <property type="entry name" value="FDX-ACB"/>
    <property type="match status" value="1"/>
</dbReference>
<dbReference type="InterPro" id="IPR045060">
    <property type="entry name" value="Phe-tRNA-ligase_IIc_bsu"/>
</dbReference>
<evidence type="ECO:0000256" key="13">
    <source>
        <dbReference type="ARBA" id="ARBA00023146"/>
    </source>
</evidence>
<dbReference type="PANTHER" id="PTHR10947">
    <property type="entry name" value="PHENYLALANYL-TRNA SYNTHETASE BETA CHAIN AND LEUCINE-RICH REPEAT-CONTAINING PROTEIN 47"/>
    <property type="match status" value="1"/>
</dbReference>
<keyword evidence="11 16" id="KW-0694">RNA-binding</keyword>
<evidence type="ECO:0000259" key="18">
    <source>
        <dbReference type="PROSITE" id="PS51447"/>
    </source>
</evidence>
<evidence type="ECO:0000256" key="4">
    <source>
        <dbReference type="ARBA" id="ARBA00022490"/>
    </source>
</evidence>
<evidence type="ECO:0000256" key="5">
    <source>
        <dbReference type="ARBA" id="ARBA00022555"/>
    </source>
</evidence>
<evidence type="ECO:0000256" key="10">
    <source>
        <dbReference type="ARBA" id="ARBA00022842"/>
    </source>
</evidence>
<dbReference type="PROSITE" id="PS50886">
    <property type="entry name" value="TRBD"/>
    <property type="match status" value="1"/>
</dbReference>
<evidence type="ECO:0000256" key="15">
    <source>
        <dbReference type="HAMAP-Rule" id="MF_00283"/>
    </source>
</evidence>
<dbReference type="InterPro" id="IPR005121">
    <property type="entry name" value="Fdx_antiC-bd"/>
</dbReference>
<dbReference type="NCBIfam" id="TIGR00472">
    <property type="entry name" value="pheT_bact"/>
    <property type="match status" value="1"/>
</dbReference>
<dbReference type="PROSITE" id="PS51447">
    <property type="entry name" value="FDX_ACB"/>
    <property type="match status" value="1"/>
</dbReference>
<keyword evidence="8 15" id="KW-0547">Nucleotide-binding</keyword>
<dbReference type="Gene3D" id="3.50.40.10">
    <property type="entry name" value="Phenylalanyl-trna Synthetase, Chain B, domain 3"/>
    <property type="match status" value="1"/>
</dbReference>
<evidence type="ECO:0000256" key="8">
    <source>
        <dbReference type="ARBA" id="ARBA00022741"/>
    </source>
</evidence>
<dbReference type="GO" id="GO:0004826">
    <property type="term" value="F:phenylalanine-tRNA ligase activity"/>
    <property type="evidence" value="ECO:0007669"/>
    <property type="project" value="UniProtKB-EC"/>
</dbReference>
<feature type="domain" description="TRNA-binding" evidence="17">
    <location>
        <begin position="39"/>
        <end position="153"/>
    </location>
</feature>
<dbReference type="NCBIfam" id="NF045760">
    <property type="entry name" value="YtpR"/>
    <property type="match status" value="1"/>
</dbReference>
<dbReference type="SMART" id="SM00896">
    <property type="entry name" value="FDX-ACB"/>
    <property type="match status" value="1"/>
</dbReference>
<dbReference type="Gene3D" id="2.40.50.140">
    <property type="entry name" value="Nucleic acid-binding proteins"/>
    <property type="match status" value="1"/>
</dbReference>
<dbReference type="SMART" id="SM00874">
    <property type="entry name" value="B5"/>
    <property type="match status" value="1"/>
</dbReference>
<keyword evidence="10 15" id="KW-0460">Magnesium</keyword>
<feature type="binding site" evidence="15">
    <location>
        <position position="460"/>
    </location>
    <ligand>
        <name>Mg(2+)</name>
        <dbReference type="ChEBI" id="CHEBI:18420"/>
        <note>shared with alpha subunit</note>
    </ligand>
</feature>
<evidence type="ECO:0000256" key="9">
    <source>
        <dbReference type="ARBA" id="ARBA00022840"/>
    </source>
</evidence>
<keyword evidence="21" id="KW-1185">Reference proteome</keyword>
<dbReference type="InterPro" id="IPR002547">
    <property type="entry name" value="tRNA-bd_dom"/>
</dbReference>
<dbReference type="InterPro" id="IPR033714">
    <property type="entry name" value="tRNA_bind_bactPheRS"/>
</dbReference>
<dbReference type="SUPFAM" id="SSF56037">
    <property type="entry name" value="PheT/TilS domain"/>
    <property type="match status" value="1"/>
</dbReference>
<dbReference type="Gene3D" id="3.30.70.380">
    <property type="entry name" value="Ferrodoxin-fold anticodon-binding domain"/>
    <property type="match status" value="1"/>
</dbReference>
<dbReference type="InterPro" id="IPR012340">
    <property type="entry name" value="NA-bd_OB-fold"/>
</dbReference>
<reference evidence="20 21" key="1">
    <citation type="submission" date="2022-08" db="EMBL/GenBank/DDBJ databases">
        <title>Proteogenomics of the novel Dehalobacterium formicoaceticum strain EZ94 highlights a key role of methyltransferases during anaerobic dichloromethane degradation.</title>
        <authorList>
            <person name="Wasmund K."/>
        </authorList>
    </citation>
    <scope>NUCLEOTIDE SEQUENCE [LARGE SCALE GENOMIC DNA]</scope>
    <source>
        <strain evidence="20 21">EZ94</strain>
    </source>
</reference>
<keyword evidence="6 15" id="KW-0436">Ligase</keyword>
<dbReference type="InterPro" id="IPR036690">
    <property type="entry name" value="Fdx_antiC-bd_sf"/>
</dbReference>
<dbReference type="InterPro" id="IPR005146">
    <property type="entry name" value="B3/B4_tRNA-bd"/>
</dbReference>
<feature type="domain" description="FDX-ACB" evidence="18">
    <location>
        <begin position="711"/>
        <end position="804"/>
    </location>
</feature>
<feature type="binding site" evidence="15">
    <location>
        <position position="469"/>
    </location>
    <ligand>
        <name>Mg(2+)</name>
        <dbReference type="ChEBI" id="CHEBI:18420"/>
        <note>shared with alpha subunit</note>
    </ligand>
</feature>
<dbReference type="HAMAP" id="MF_00283">
    <property type="entry name" value="Phe_tRNA_synth_beta1"/>
    <property type="match status" value="1"/>
</dbReference>
<evidence type="ECO:0000313" key="21">
    <source>
        <dbReference type="Proteomes" id="UP001524944"/>
    </source>
</evidence>
<comment type="cofactor">
    <cofactor evidence="15">
        <name>Mg(2+)</name>
        <dbReference type="ChEBI" id="CHEBI:18420"/>
    </cofactor>
    <text evidence="15">Binds 2 magnesium ions per tetramer.</text>
</comment>
<evidence type="ECO:0000256" key="2">
    <source>
        <dbReference type="ARBA" id="ARBA00008653"/>
    </source>
</evidence>
<evidence type="ECO:0000313" key="20">
    <source>
        <dbReference type="EMBL" id="MCR6546824.1"/>
    </source>
</evidence>